<dbReference type="Proteomes" id="UP000283210">
    <property type="component" value="Chromosome 12"/>
</dbReference>
<reference evidence="1 2" key="1">
    <citation type="submission" date="2018-11" db="EMBL/GenBank/DDBJ databases">
        <authorList>
            <person name="Lopez-Roques C."/>
            <person name="Donnadieu C."/>
            <person name="Bouchez O."/>
            <person name="Klopp C."/>
            <person name="Cabau C."/>
            <person name="Zahm M."/>
        </authorList>
    </citation>
    <scope>NUCLEOTIDE SEQUENCE [LARGE SCALE GENOMIC DNA]</scope>
    <source>
        <strain evidence="1">RS831</strain>
        <tissue evidence="1">Whole body</tissue>
    </source>
</reference>
<evidence type="ECO:0000313" key="1">
    <source>
        <dbReference type="EMBL" id="RVE65893.1"/>
    </source>
</evidence>
<gene>
    <name evidence="1" type="ORF">OJAV_G00121440</name>
</gene>
<sequence>MNREPSIYEGRVICTKLQAAVSSRELAFTPFSSARVFPPIRRVFQSHLCSKTRTSNLSDMQECTRCDPLRSLTPTGVGVWLSPG</sequence>
<dbReference type="AlphaFoldDB" id="A0A437CUX3"/>
<organism evidence="1 2">
    <name type="scientific">Oryzias javanicus</name>
    <name type="common">Javanese ricefish</name>
    <name type="synonym">Aplocheilus javanicus</name>
    <dbReference type="NCBI Taxonomy" id="123683"/>
    <lineage>
        <taxon>Eukaryota</taxon>
        <taxon>Metazoa</taxon>
        <taxon>Chordata</taxon>
        <taxon>Craniata</taxon>
        <taxon>Vertebrata</taxon>
        <taxon>Euteleostomi</taxon>
        <taxon>Actinopterygii</taxon>
        <taxon>Neopterygii</taxon>
        <taxon>Teleostei</taxon>
        <taxon>Neoteleostei</taxon>
        <taxon>Acanthomorphata</taxon>
        <taxon>Ovalentaria</taxon>
        <taxon>Atherinomorphae</taxon>
        <taxon>Beloniformes</taxon>
        <taxon>Adrianichthyidae</taxon>
        <taxon>Oryziinae</taxon>
        <taxon>Oryzias</taxon>
    </lineage>
</organism>
<name>A0A437CUX3_ORYJA</name>
<proteinExistence type="predicted"/>
<keyword evidence="2" id="KW-1185">Reference proteome</keyword>
<dbReference type="EMBL" id="CM012448">
    <property type="protein sequence ID" value="RVE65893.1"/>
    <property type="molecule type" value="Genomic_DNA"/>
</dbReference>
<protein>
    <submittedName>
        <fullName evidence="1">Uncharacterized protein</fullName>
    </submittedName>
</protein>
<accession>A0A437CUX3</accession>
<reference evidence="1 2" key="2">
    <citation type="submission" date="2019-01" db="EMBL/GenBank/DDBJ databases">
        <title>A chromosome length genome reference of the Java medaka (oryzias javanicus).</title>
        <authorList>
            <person name="Herpin A."/>
            <person name="Takehana Y."/>
            <person name="Naruse K."/>
            <person name="Ansai S."/>
            <person name="Kawaguchi M."/>
        </authorList>
    </citation>
    <scope>NUCLEOTIDE SEQUENCE [LARGE SCALE GENOMIC DNA]</scope>
    <source>
        <strain evidence="1">RS831</strain>
        <tissue evidence="1">Whole body</tissue>
    </source>
</reference>
<evidence type="ECO:0000313" key="2">
    <source>
        <dbReference type="Proteomes" id="UP000283210"/>
    </source>
</evidence>